<reference evidence="2 3" key="1">
    <citation type="submission" date="2011-05" db="EMBL/GenBank/DDBJ databases">
        <title>Whole genome sequence of Microlunatus phosphovorus NM-1.</title>
        <authorList>
            <person name="Hosoyama A."/>
            <person name="Sasaki K."/>
            <person name="Harada T."/>
            <person name="Igarashi R."/>
            <person name="Kawakoshi A."/>
            <person name="Sasagawa M."/>
            <person name="Fukada J."/>
            <person name="Nakamura S."/>
            <person name="Katano Y."/>
            <person name="Hanada S."/>
            <person name="Kamagata Y."/>
            <person name="Nakamura N."/>
            <person name="Yamazaki S."/>
            <person name="Fujita N."/>
        </authorList>
    </citation>
    <scope>NUCLEOTIDE SEQUENCE [LARGE SCALE GENOMIC DNA]</scope>
    <source>
        <strain evidence="3">ATCC 700054 / DSM 10555 / JCM 9379 / NBRC 101784 / NCIMB 13414 / VKM Ac-1990 / NM-1</strain>
    </source>
</reference>
<evidence type="ECO:0000256" key="1">
    <source>
        <dbReference type="SAM" id="MobiDB-lite"/>
    </source>
</evidence>
<keyword evidence="3" id="KW-1185">Reference proteome</keyword>
<dbReference type="KEGG" id="mph:MLP_48570"/>
<feature type="region of interest" description="Disordered" evidence="1">
    <location>
        <begin position="31"/>
        <end position="61"/>
    </location>
</feature>
<dbReference type="HOGENOM" id="CLU_1990088_0_0_11"/>
<protein>
    <submittedName>
        <fullName evidence="2">Uncharacterized protein</fullName>
    </submittedName>
</protein>
<evidence type="ECO:0000313" key="3">
    <source>
        <dbReference type="Proteomes" id="UP000007947"/>
    </source>
</evidence>
<sequence>MCREEAIMTIHDDDLTFDVDEVTYEVAARLAARKPSSARNPGLRRKQPTPESASGSAGPALDGKVLAFDPVTGKGLVGVNGDMISVDLSRTKLLNKGYTTLRVGQAVQVQPPEDHDRYAISLEAV</sequence>
<accession>F5XFD3</accession>
<dbReference type="EMBL" id="AP012204">
    <property type="protein sequence ID" value="BAK37871.1"/>
    <property type="molecule type" value="Genomic_DNA"/>
</dbReference>
<dbReference type="AlphaFoldDB" id="F5XFD3"/>
<dbReference type="STRING" id="1032480.MLP_48570"/>
<dbReference type="Proteomes" id="UP000007947">
    <property type="component" value="Chromosome"/>
</dbReference>
<proteinExistence type="predicted"/>
<evidence type="ECO:0000313" key="2">
    <source>
        <dbReference type="EMBL" id="BAK37871.1"/>
    </source>
</evidence>
<name>F5XFD3_MICPN</name>
<organism evidence="2 3">
    <name type="scientific">Microlunatus phosphovorus (strain ATCC 700054 / DSM 10555 / JCM 9379 / NBRC 101784 / NCIMB 13414 / VKM Ac-1990 / NM-1)</name>
    <dbReference type="NCBI Taxonomy" id="1032480"/>
    <lineage>
        <taxon>Bacteria</taxon>
        <taxon>Bacillati</taxon>
        <taxon>Actinomycetota</taxon>
        <taxon>Actinomycetes</taxon>
        <taxon>Propionibacteriales</taxon>
        <taxon>Propionibacteriaceae</taxon>
        <taxon>Microlunatus</taxon>
    </lineage>
</organism>
<gene>
    <name evidence="2" type="ordered locus">MLP_48570</name>
</gene>